<dbReference type="InterPro" id="IPR052374">
    <property type="entry name" value="SERAC1"/>
</dbReference>
<evidence type="ECO:0000256" key="3">
    <source>
        <dbReference type="ARBA" id="ARBA00004370"/>
    </source>
</evidence>
<dbReference type="InterPro" id="IPR029058">
    <property type="entry name" value="AB_hydrolase_fold"/>
</dbReference>
<dbReference type="RefSeq" id="XP_036542188.1">
    <property type="nucleotide sequence ID" value="XM_036680022.1"/>
</dbReference>
<dbReference type="Gene3D" id="3.40.50.1820">
    <property type="entry name" value="alpha/beta hydrolase"/>
    <property type="match status" value="1"/>
</dbReference>
<evidence type="ECO:0000313" key="10">
    <source>
        <dbReference type="Proteomes" id="UP000547976"/>
    </source>
</evidence>
<dbReference type="GO" id="GO:0005739">
    <property type="term" value="C:mitochondrion"/>
    <property type="evidence" value="ECO:0007669"/>
    <property type="project" value="UniProtKB-SubCell"/>
</dbReference>
<dbReference type="GeneID" id="59314740"/>
<dbReference type="InterPro" id="IPR001680">
    <property type="entry name" value="WD40_rpt"/>
</dbReference>
<accession>A0A8H5V7A7</accession>
<keyword evidence="7" id="KW-0472">Membrane</keyword>
<comment type="caution">
    <text evidence="9">The sequence shown here is derived from an EMBL/GenBank/DDBJ whole genome shotgun (WGS) entry which is preliminary data.</text>
</comment>
<keyword evidence="5" id="KW-0256">Endoplasmic reticulum</keyword>
<sequence length="1412" mass="158511">MAQLGLEQIASPEDAKLDIIFVHGLFGNRRSTWTKNGVFWPDRLLTGDIKNARIFTFGYDADVTKFNWNDEVTTQVMESHAVDLCERLVTLRSKTETADRPLIFVAHSLGGLICAQIIVKGTLVGSNDNPAIIASNTRGMIFLGTPFHGSPVAPFGSVLSSMVNFIWATDSQKVHDLEEKSEKLRILAENFATVLNKRIREGKEIHVTFFHETKKLHKVLVVPELNARVHGYGDHASIDANHETMCKFADEDSPGYKSVLGAIQKASVEPGAKPEETSHGPKIENNNWGEIKNQVLGNQLISGDQAFEKRLSSDVVLQRLPPVAVEPRHRLCVRLQRKFIWCPKPTVQEHLKKEWEPFIGPVAACSEFRLKVEAMQHCQVGQILLNNDTDSLISLPIVYEARYDSKDLEEHPKCHEDTRNHVRSIIRSQVLDLNAKSVIWLHAPAGTGKSTLARTLVNDFRQENRLAAGYFFRRGNELRNDTCRIFSTITSQLIETIPDYPNALRQSLDSLTIQGLEKLALSKQFEILIFNPLSTLNPEDGRFPRIIIIDALDECTRPKDIPLLLQKFASLEQITAFRLCVLFTSRRVPPYPVTVGGMSGTSDLCQTIALHEDFKKETRSEIEIVLSHGLAEICQKRSIERQTWPSSEQFDIIVHHATHPFPLFVYISTLLRYIISVKQLDQMYVPIMKAVLNGEWGEDGTPEPLNGEECTELRHVLGSLVLLTKPLTRKALSSLLEMRESSVNDWLKSLHAVIHVSDDEGSPVELVHKSFADFLLADDGEVSDPLRINVSDTHGFLAKRCTSRMLQGRRIGLPLPGLQKNLCMLPKPTTRTEDIDRDQVAANIPDDLQYACMYWVHHLVRSEKGVDWEIIYTFFTKHVLHWFEALSILKELPEGGAAIRKLLNLLSSCKTEYERRDSLSELLSDAQKFLQDHGTTIQEYPLQTYGTSLVLSDPRNTVKRLAMECQEMRIASIRSIRGGLIARERALVSEFSEPRLIGPIAISPDGCLVADTAPSNLCLIDISTGIVIRRFPYDQPRRYSFLAVAFSEDQRIITAVTQEKEVFVWDTIQSPEELTRRHVLVTCDKYFASCAICAKYSLIVTLSEDSIPRLWDSETGCHRQTISNVVLDGGTDISLRALSDTEFTIALIKASGEIYLLNVCGKTEPVTVFVGVHGCLGYCQAVTISPCGNLLTSWSSDEIWVWVRDQGQISHRHTIKCVGDSYGMNVAFFPNSEMIAAGASVLSIFHLPLQPNCRREGQPELLAVHDDITPPPLYISNLGRIMKMVIALDGKTLATVNYDCALSIWDLEEGSLKQTITGEFEWTHELAISSNGNMLATELKSQELGLWRLQGTTATFVNIVDIVDTTYWIAKIDFSPGPNAKCHNRVYSGNNRYENRVLPKHGQLGRTLSDDV</sequence>
<evidence type="ECO:0000256" key="4">
    <source>
        <dbReference type="ARBA" id="ARBA00022737"/>
    </source>
</evidence>
<evidence type="ECO:0000259" key="8">
    <source>
        <dbReference type="Pfam" id="PF24883"/>
    </source>
</evidence>
<evidence type="ECO:0000256" key="2">
    <source>
        <dbReference type="ARBA" id="ARBA00004240"/>
    </source>
</evidence>
<dbReference type="OrthoDB" id="538223at2759"/>
<dbReference type="SMART" id="SM00320">
    <property type="entry name" value="WD40"/>
    <property type="match status" value="5"/>
</dbReference>
<evidence type="ECO:0000256" key="5">
    <source>
        <dbReference type="ARBA" id="ARBA00022824"/>
    </source>
</evidence>
<evidence type="ECO:0000313" key="9">
    <source>
        <dbReference type="EMBL" id="KAF5611435.1"/>
    </source>
</evidence>
<dbReference type="GO" id="GO:0016020">
    <property type="term" value="C:membrane"/>
    <property type="evidence" value="ECO:0007669"/>
    <property type="project" value="UniProtKB-SubCell"/>
</dbReference>
<evidence type="ECO:0000256" key="7">
    <source>
        <dbReference type="ARBA" id="ARBA00023136"/>
    </source>
</evidence>
<dbReference type="SUPFAM" id="SSF50978">
    <property type="entry name" value="WD40 repeat-like"/>
    <property type="match status" value="1"/>
</dbReference>
<evidence type="ECO:0000256" key="1">
    <source>
        <dbReference type="ARBA" id="ARBA00004173"/>
    </source>
</evidence>
<dbReference type="InterPro" id="IPR056884">
    <property type="entry name" value="NPHP3-like_N"/>
</dbReference>
<dbReference type="GO" id="GO:0005783">
    <property type="term" value="C:endoplasmic reticulum"/>
    <property type="evidence" value="ECO:0007669"/>
    <property type="project" value="UniProtKB-SubCell"/>
</dbReference>
<dbReference type="SUPFAM" id="SSF53474">
    <property type="entry name" value="alpha/beta-Hydrolases"/>
    <property type="match status" value="1"/>
</dbReference>
<gene>
    <name evidence="9" type="ORF">FSUBG_2268</name>
</gene>
<dbReference type="InterPro" id="IPR036322">
    <property type="entry name" value="WD40_repeat_dom_sf"/>
</dbReference>
<feature type="domain" description="Nephrocystin 3-like N-terminal" evidence="8">
    <location>
        <begin position="434"/>
        <end position="586"/>
    </location>
</feature>
<dbReference type="PANTHER" id="PTHR48182:SF2">
    <property type="entry name" value="PROTEIN SERAC1"/>
    <property type="match status" value="1"/>
</dbReference>
<proteinExistence type="predicted"/>
<organism evidence="9 10">
    <name type="scientific">Gibberella subglutinans</name>
    <name type="common">Fusarium subglutinans</name>
    <dbReference type="NCBI Taxonomy" id="42677"/>
    <lineage>
        <taxon>Eukaryota</taxon>
        <taxon>Fungi</taxon>
        <taxon>Dikarya</taxon>
        <taxon>Ascomycota</taxon>
        <taxon>Pezizomycotina</taxon>
        <taxon>Sordariomycetes</taxon>
        <taxon>Hypocreomycetidae</taxon>
        <taxon>Hypocreales</taxon>
        <taxon>Nectriaceae</taxon>
        <taxon>Fusarium</taxon>
        <taxon>Fusarium fujikuroi species complex</taxon>
    </lineage>
</organism>
<name>A0A8H5V7A7_GIBSU</name>
<keyword evidence="10" id="KW-1185">Reference proteome</keyword>
<keyword evidence="4" id="KW-0677">Repeat</keyword>
<dbReference type="Gene3D" id="2.130.10.10">
    <property type="entry name" value="YVTN repeat-like/Quinoprotein amine dehydrogenase"/>
    <property type="match status" value="2"/>
</dbReference>
<dbReference type="SUPFAM" id="SSF52540">
    <property type="entry name" value="P-loop containing nucleoside triphosphate hydrolases"/>
    <property type="match status" value="1"/>
</dbReference>
<dbReference type="InterPro" id="IPR015943">
    <property type="entry name" value="WD40/YVTN_repeat-like_dom_sf"/>
</dbReference>
<protein>
    <submittedName>
        <fullName evidence="9">Vegetative incompatibility het-e-1</fullName>
    </submittedName>
</protein>
<dbReference type="PANTHER" id="PTHR48182">
    <property type="entry name" value="PROTEIN SERAC1"/>
    <property type="match status" value="1"/>
</dbReference>
<dbReference type="EMBL" id="JAAOAV010000019">
    <property type="protein sequence ID" value="KAF5611435.1"/>
    <property type="molecule type" value="Genomic_DNA"/>
</dbReference>
<dbReference type="InterPro" id="IPR027417">
    <property type="entry name" value="P-loop_NTPase"/>
</dbReference>
<dbReference type="Pfam" id="PF24883">
    <property type="entry name" value="NPHP3_N"/>
    <property type="match status" value="1"/>
</dbReference>
<comment type="subcellular location">
    <subcellularLocation>
        <location evidence="2">Endoplasmic reticulum</location>
    </subcellularLocation>
    <subcellularLocation>
        <location evidence="3">Membrane</location>
    </subcellularLocation>
    <subcellularLocation>
        <location evidence="1">Mitochondrion</location>
    </subcellularLocation>
</comment>
<dbReference type="Gene3D" id="3.40.50.300">
    <property type="entry name" value="P-loop containing nucleotide triphosphate hydrolases"/>
    <property type="match status" value="1"/>
</dbReference>
<evidence type="ECO:0000256" key="6">
    <source>
        <dbReference type="ARBA" id="ARBA00023128"/>
    </source>
</evidence>
<reference evidence="9 10" key="1">
    <citation type="submission" date="2020-05" db="EMBL/GenBank/DDBJ databases">
        <title>Identification and distribution of gene clusters putatively required for synthesis of sphingolipid metabolism inhibitors in phylogenetically diverse species of the filamentous fungus Fusarium.</title>
        <authorList>
            <person name="Kim H.-S."/>
            <person name="Busman M."/>
            <person name="Brown D.W."/>
            <person name="Divon H."/>
            <person name="Uhlig S."/>
            <person name="Proctor R.H."/>
        </authorList>
    </citation>
    <scope>NUCLEOTIDE SEQUENCE [LARGE SCALE GENOMIC DNA]</scope>
    <source>
        <strain evidence="9 10">NRRL 66333</strain>
    </source>
</reference>
<dbReference type="Proteomes" id="UP000547976">
    <property type="component" value="Unassembled WGS sequence"/>
</dbReference>
<keyword evidence="6" id="KW-0496">Mitochondrion</keyword>